<dbReference type="EMBL" id="JADFTS010000001">
    <property type="protein sequence ID" value="KAF9625654.1"/>
    <property type="molecule type" value="Genomic_DNA"/>
</dbReference>
<dbReference type="Gene3D" id="1.25.40.20">
    <property type="entry name" value="Ankyrin repeat-containing domain"/>
    <property type="match status" value="1"/>
</dbReference>
<reference evidence="1 2" key="1">
    <citation type="submission" date="2020-10" db="EMBL/GenBank/DDBJ databases">
        <title>The Coptis chinensis genome and diversification of protoberbering-type alkaloids.</title>
        <authorList>
            <person name="Wang B."/>
            <person name="Shu S."/>
            <person name="Song C."/>
            <person name="Liu Y."/>
        </authorList>
    </citation>
    <scope>NUCLEOTIDE SEQUENCE [LARGE SCALE GENOMIC DNA]</scope>
    <source>
        <strain evidence="1">HL-2020</strain>
        <tissue evidence="1">Leaf</tissue>
    </source>
</reference>
<dbReference type="AlphaFoldDB" id="A0A835IXQ1"/>
<gene>
    <name evidence="1" type="ORF">IFM89_025139</name>
</gene>
<sequence>MLVACFICLKNNPLLLYGVALASVQNPLHVAAMAGHLSFVKEMIRLKPEFAAELNQDGFNHIHIASAYGYVEIVRELLKIDFAYCRLTSKDRRTAHKR</sequence>
<evidence type="ECO:0000313" key="1">
    <source>
        <dbReference type="EMBL" id="KAF9625654.1"/>
    </source>
</evidence>
<dbReference type="Proteomes" id="UP000631114">
    <property type="component" value="Unassembled WGS sequence"/>
</dbReference>
<protein>
    <recommendedName>
        <fullName evidence="3">Ankyrin repeat-containing protein</fullName>
    </recommendedName>
</protein>
<evidence type="ECO:0008006" key="3">
    <source>
        <dbReference type="Google" id="ProtNLM"/>
    </source>
</evidence>
<dbReference type="PANTHER" id="PTHR24128:SF61">
    <property type="entry name" value="ANKYRIN REPEAT-CONTAINING PROTEIN BDA1-LIKE"/>
    <property type="match status" value="1"/>
</dbReference>
<proteinExistence type="predicted"/>
<dbReference type="InterPro" id="IPR002110">
    <property type="entry name" value="Ankyrin_rpt"/>
</dbReference>
<accession>A0A835IXQ1</accession>
<evidence type="ECO:0000313" key="2">
    <source>
        <dbReference type="Proteomes" id="UP000631114"/>
    </source>
</evidence>
<dbReference type="PANTHER" id="PTHR24128">
    <property type="entry name" value="HOMEOBOX PROTEIN WARIAI"/>
    <property type="match status" value="1"/>
</dbReference>
<dbReference type="SMART" id="SM00248">
    <property type="entry name" value="ANK"/>
    <property type="match status" value="2"/>
</dbReference>
<name>A0A835IXQ1_9MAGN</name>
<comment type="caution">
    <text evidence="1">The sequence shown here is derived from an EMBL/GenBank/DDBJ whole genome shotgun (WGS) entry which is preliminary data.</text>
</comment>
<dbReference type="Pfam" id="PF12796">
    <property type="entry name" value="Ank_2"/>
    <property type="match status" value="1"/>
</dbReference>
<organism evidence="1 2">
    <name type="scientific">Coptis chinensis</name>
    <dbReference type="NCBI Taxonomy" id="261450"/>
    <lineage>
        <taxon>Eukaryota</taxon>
        <taxon>Viridiplantae</taxon>
        <taxon>Streptophyta</taxon>
        <taxon>Embryophyta</taxon>
        <taxon>Tracheophyta</taxon>
        <taxon>Spermatophyta</taxon>
        <taxon>Magnoliopsida</taxon>
        <taxon>Ranunculales</taxon>
        <taxon>Ranunculaceae</taxon>
        <taxon>Coptidoideae</taxon>
        <taxon>Coptis</taxon>
    </lineage>
</organism>
<dbReference type="OrthoDB" id="674805at2759"/>
<dbReference type="InterPro" id="IPR036770">
    <property type="entry name" value="Ankyrin_rpt-contain_sf"/>
</dbReference>
<dbReference type="SUPFAM" id="SSF48403">
    <property type="entry name" value="Ankyrin repeat"/>
    <property type="match status" value="1"/>
</dbReference>
<keyword evidence="2" id="KW-1185">Reference proteome</keyword>